<organism evidence="1 2">
    <name type="scientific">Saguinus oedipus</name>
    <name type="common">Cotton-top tamarin</name>
    <name type="synonym">Oedipomidas oedipus</name>
    <dbReference type="NCBI Taxonomy" id="9490"/>
    <lineage>
        <taxon>Eukaryota</taxon>
        <taxon>Metazoa</taxon>
        <taxon>Chordata</taxon>
        <taxon>Craniata</taxon>
        <taxon>Vertebrata</taxon>
        <taxon>Euteleostomi</taxon>
        <taxon>Mammalia</taxon>
        <taxon>Eutheria</taxon>
        <taxon>Euarchontoglires</taxon>
        <taxon>Primates</taxon>
        <taxon>Haplorrhini</taxon>
        <taxon>Platyrrhini</taxon>
        <taxon>Cebidae</taxon>
        <taxon>Callitrichinae</taxon>
        <taxon>Saguinus</taxon>
    </lineage>
</organism>
<gene>
    <name evidence="1" type="primary">RPL7L1_13</name>
    <name evidence="1" type="ORF">P7K49_023473</name>
</gene>
<accession>A0ABQ9ULQ2</accession>
<proteinExistence type="predicted"/>
<dbReference type="Proteomes" id="UP001266305">
    <property type="component" value="Unassembled WGS sequence"/>
</dbReference>
<evidence type="ECO:0000313" key="2">
    <source>
        <dbReference type="Proteomes" id="UP001266305"/>
    </source>
</evidence>
<protein>
    <submittedName>
        <fullName evidence="1">60S ribosomal protein L7-like 1</fullName>
    </submittedName>
</protein>
<dbReference type="SUPFAM" id="SSF55129">
    <property type="entry name" value="Ribosomal protein L30p/L7e"/>
    <property type="match status" value="1"/>
</dbReference>
<dbReference type="InterPro" id="IPR039699">
    <property type="entry name" value="Ribosomal_uL30"/>
</dbReference>
<dbReference type="InterPro" id="IPR036919">
    <property type="entry name" value="Ribo_uL30_ferredoxin-like_sf"/>
</dbReference>
<keyword evidence="2" id="KW-1185">Reference proteome</keyword>
<sequence>MVKNKVIPPTDNTVFDEHLRKFGVICFEDLIHKIAFSGKPFQEISWFLGPFHLSVAINTLKNRVGFLKEMGTSGYRNECIKQILCQLN</sequence>
<comment type="caution">
    <text evidence="1">The sequence shown here is derived from an EMBL/GenBank/DDBJ whole genome shotgun (WGS) entry which is preliminary data.</text>
</comment>
<reference evidence="1 2" key="1">
    <citation type="submission" date="2023-05" db="EMBL/GenBank/DDBJ databases">
        <title>B98-5 Cell Line De Novo Hybrid Assembly: An Optical Mapping Approach.</title>
        <authorList>
            <person name="Kananen K."/>
            <person name="Auerbach J.A."/>
            <person name="Kautto E."/>
            <person name="Blachly J.S."/>
        </authorList>
    </citation>
    <scope>NUCLEOTIDE SEQUENCE [LARGE SCALE GENOMIC DNA]</scope>
    <source>
        <strain evidence="1">B95-8</strain>
        <tissue evidence="1">Cell line</tissue>
    </source>
</reference>
<evidence type="ECO:0000313" key="1">
    <source>
        <dbReference type="EMBL" id="KAK2098022.1"/>
    </source>
</evidence>
<dbReference type="PANTHER" id="PTHR11524:SF13">
    <property type="entry name" value="RIBOSOMAL PROTEIN UL30-LIKE"/>
    <property type="match status" value="1"/>
</dbReference>
<name>A0ABQ9ULQ2_SAGOE</name>
<dbReference type="PANTHER" id="PTHR11524">
    <property type="entry name" value="60S RIBOSOMAL PROTEIN L7"/>
    <property type="match status" value="1"/>
</dbReference>
<dbReference type="EMBL" id="JASSZA010000011">
    <property type="protein sequence ID" value="KAK2098022.1"/>
    <property type="molecule type" value="Genomic_DNA"/>
</dbReference>